<dbReference type="EMBL" id="KI894007">
    <property type="protein sequence ID" value="OCF53891.1"/>
    <property type="molecule type" value="Genomic_DNA"/>
</dbReference>
<sequence length="310" mass="34312">MSSLKFSEVIFCLEKTDPCHPPAFYNALEVVKRYSRAKIAKGSGRQLVCKNGRLETLENKFAKLGFQDIFYLTRLQLKLPPSSLRLPPPSCFVGQTLLKAGYPLPFDTCQNECASSSKRLSTSPRAVNNSSKPYNQGRRGSKSLNNSPILGESIHAIRRTSSSIPDLPALATSMAKSKSTGNSSNRKSSSQWTPSGLGLRPIPQDEFKYNDNHIDTLTLSPETAKEIAFNLNPFGAPLLDIVTLKTSDSKQNMGNEEDEELVPIGLILNQSRNSEEIRRLSTTQIGCVKSYRNPTLDEIELIEGYSYFGI</sequence>
<evidence type="ECO:0000256" key="1">
    <source>
        <dbReference type="SAM" id="MobiDB-lite"/>
    </source>
</evidence>
<feature type="compositionally biased region" description="Polar residues" evidence="1">
    <location>
        <begin position="117"/>
        <end position="134"/>
    </location>
</feature>
<reference evidence="3" key="4">
    <citation type="submission" date="2024-02" db="EMBL/GenBank/DDBJ databases">
        <title>Comparative genomics of Cryptococcus and Kwoniella reveals pathogenesis evolution and contrasting modes of karyotype evolution via chromosome fusion or intercentromeric recombination.</title>
        <authorList>
            <person name="Coelho M.A."/>
            <person name="David-Palma M."/>
            <person name="Shea T."/>
            <person name="Bowers K."/>
            <person name="McGinley-Smith S."/>
            <person name="Mohammad A.W."/>
            <person name="Gnirke A."/>
            <person name="Yurkov A.M."/>
            <person name="Nowrousian M."/>
            <person name="Sun S."/>
            <person name="Cuomo C.A."/>
            <person name="Heitman J."/>
        </authorList>
    </citation>
    <scope>NUCLEOTIDE SEQUENCE</scope>
    <source>
        <strain evidence="3">CBS 10737</strain>
    </source>
</reference>
<dbReference type="Proteomes" id="UP000094020">
    <property type="component" value="Chromosome 1"/>
</dbReference>
<evidence type="ECO:0000313" key="3">
    <source>
        <dbReference type="EMBL" id="WWC66228.1"/>
    </source>
</evidence>
<accession>A0A1B9IEM5</accession>
<evidence type="ECO:0000313" key="4">
    <source>
        <dbReference type="Proteomes" id="UP000094020"/>
    </source>
</evidence>
<dbReference type="OrthoDB" id="2565285at2759"/>
<reference evidence="2" key="1">
    <citation type="submission" date="2013-07" db="EMBL/GenBank/DDBJ databases">
        <title>The Genome Sequence of Cryptococcus pinus CBS10737.</title>
        <authorList>
            <consortium name="The Broad Institute Genome Sequencing Platform"/>
            <person name="Cuomo C."/>
            <person name="Litvintseva A."/>
            <person name="Chen Y."/>
            <person name="Heitman J."/>
            <person name="Sun S."/>
            <person name="Springer D."/>
            <person name="Dromer F."/>
            <person name="Young S.K."/>
            <person name="Zeng Q."/>
            <person name="Gargeya S."/>
            <person name="Fitzgerald M."/>
            <person name="Abouelleil A."/>
            <person name="Alvarado L."/>
            <person name="Berlin A.M."/>
            <person name="Chapman S.B."/>
            <person name="Dewar J."/>
            <person name="Goldberg J."/>
            <person name="Griggs A."/>
            <person name="Gujja S."/>
            <person name="Hansen M."/>
            <person name="Howarth C."/>
            <person name="Imamovic A."/>
            <person name="Larimer J."/>
            <person name="McCowan C."/>
            <person name="Murphy C."/>
            <person name="Pearson M."/>
            <person name="Priest M."/>
            <person name="Roberts A."/>
            <person name="Saif S."/>
            <person name="Shea T."/>
            <person name="Sykes S."/>
            <person name="Wortman J."/>
            <person name="Nusbaum C."/>
            <person name="Birren B."/>
        </authorList>
    </citation>
    <scope>NUCLEOTIDE SEQUENCE [LARGE SCALE GENOMIC DNA]</scope>
    <source>
        <strain evidence="2">CBS 10737</strain>
    </source>
</reference>
<dbReference type="GeneID" id="30169567"/>
<feature type="region of interest" description="Disordered" evidence="1">
    <location>
        <begin position="117"/>
        <end position="148"/>
    </location>
</feature>
<feature type="compositionally biased region" description="Low complexity" evidence="1">
    <location>
        <begin position="176"/>
        <end position="190"/>
    </location>
</feature>
<keyword evidence="4" id="KW-1185">Reference proteome</keyword>
<evidence type="ECO:0000313" key="2">
    <source>
        <dbReference type="EMBL" id="OCF53891.1"/>
    </source>
</evidence>
<dbReference type="RefSeq" id="XP_019015110.1">
    <property type="nucleotide sequence ID" value="XM_019152972.1"/>
</dbReference>
<dbReference type="EMBL" id="CP144519">
    <property type="protein sequence ID" value="WWC66228.1"/>
    <property type="molecule type" value="Genomic_DNA"/>
</dbReference>
<dbReference type="KEGG" id="kpin:30169567"/>
<reference evidence="2" key="3">
    <citation type="submission" date="2016-07" db="EMBL/GenBank/DDBJ databases">
        <title>Evolution of pathogenesis and genome organization in the Tremellales.</title>
        <authorList>
            <person name="Cuomo C."/>
            <person name="Litvintseva A."/>
            <person name="Heitman J."/>
            <person name="Chen Y."/>
            <person name="Sun S."/>
            <person name="Springer D."/>
            <person name="Dromer F."/>
            <person name="Young S."/>
            <person name="Zeng Q."/>
            <person name="Chapman S."/>
            <person name="Gujja S."/>
            <person name="Saif S."/>
            <person name="Birren B."/>
        </authorList>
    </citation>
    <scope>NUCLEOTIDE SEQUENCE</scope>
    <source>
        <strain evidence="2">CBS 10737</strain>
    </source>
</reference>
<feature type="region of interest" description="Disordered" evidence="1">
    <location>
        <begin position="173"/>
        <end position="204"/>
    </location>
</feature>
<name>A0A1B9IEM5_9TREE</name>
<gene>
    <name evidence="2" type="ORF">I206_01198</name>
    <name evidence="3" type="ORF">I206_100129</name>
</gene>
<organism evidence="2">
    <name type="scientific">Kwoniella pini CBS 10737</name>
    <dbReference type="NCBI Taxonomy" id="1296096"/>
    <lineage>
        <taxon>Eukaryota</taxon>
        <taxon>Fungi</taxon>
        <taxon>Dikarya</taxon>
        <taxon>Basidiomycota</taxon>
        <taxon>Agaricomycotina</taxon>
        <taxon>Tremellomycetes</taxon>
        <taxon>Tremellales</taxon>
        <taxon>Cryptococcaceae</taxon>
        <taxon>Kwoniella</taxon>
    </lineage>
</organism>
<protein>
    <submittedName>
        <fullName evidence="2">Uncharacterized protein</fullName>
    </submittedName>
</protein>
<reference evidence="3" key="2">
    <citation type="submission" date="2013-07" db="EMBL/GenBank/DDBJ databases">
        <authorList>
            <consortium name="The Broad Institute Genome Sequencing Platform"/>
            <person name="Cuomo C."/>
            <person name="Litvintseva A."/>
            <person name="Chen Y."/>
            <person name="Heitman J."/>
            <person name="Sun S."/>
            <person name="Springer D."/>
            <person name="Dromer F."/>
            <person name="Young S.K."/>
            <person name="Zeng Q."/>
            <person name="Gargeya S."/>
            <person name="Fitzgerald M."/>
            <person name="Abouelleil A."/>
            <person name="Alvarado L."/>
            <person name="Berlin A.M."/>
            <person name="Chapman S.B."/>
            <person name="Dewar J."/>
            <person name="Goldberg J."/>
            <person name="Griggs A."/>
            <person name="Gujja S."/>
            <person name="Hansen M."/>
            <person name="Howarth C."/>
            <person name="Imamovic A."/>
            <person name="Larimer J."/>
            <person name="McCowan C."/>
            <person name="Murphy C."/>
            <person name="Pearson M."/>
            <person name="Priest M."/>
            <person name="Roberts A."/>
            <person name="Saif S."/>
            <person name="Shea T."/>
            <person name="Sykes S."/>
            <person name="Wortman J."/>
            <person name="Nusbaum C."/>
            <person name="Birren B."/>
        </authorList>
    </citation>
    <scope>NUCLEOTIDE SEQUENCE</scope>
    <source>
        <strain evidence="3">CBS 10737</strain>
    </source>
</reference>
<proteinExistence type="predicted"/>
<dbReference type="AlphaFoldDB" id="A0A1B9IEM5"/>